<evidence type="ECO:0000313" key="2">
    <source>
        <dbReference type="Proteomes" id="UP000224336"/>
    </source>
</evidence>
<reference evidence="1 2" key="1">
    <citation type="journal article" date="2016" name="Sci. Rep.">
        <title>A proposed integrated approach for the preclinical evaluation of phage therapy in Pseudomonas infections.</title>
        <authorList>
            <person name="Danis-Wlodarczyk K."/>
            <person name="Vandenheuvel D."/>
            <person name="Jang H.B."/>
            <person name="Briers Y."/>
            <person name="Olszak T."/>
            <person name="Arabski M."/>
            <person name="Wasik S."/>
            <person name="Drabik M."/>
            <person name="Higgins G."/>
            <person name="Tyrrell J."/>
            <person name="Harvey B.J."/>
            <person name="Noben J.P."/>
            <person name="Lavigne R."/>
            <person name="Drulis-Kawa Z."/>
        </authorList>
    </citation>
    <scope>NUCLEOTIDE SEQUENCE [LARGE SCALE GENOMIC DNA]</scope>
</reference>
<proteinExistence type="predicted"/>
<accession>A0A192Y5H6</accession>
<gene>
    <name evidence="1" type="ORF">KTN4_225</name>
</gene>
<name>A0A192Y5H6_9CAUD</name>
<sequence>MSVVIFTARPIGYKVPGANSTVNKFALNTANAPSVYSSSPGSPITAQESSCIYTLTSNHELIAGDTDKDNSLMSFKLVLAYNNDTANYLISTQVIDSIDKLKGVEIISELSFSVIDTGAHMIRRVNSIGVCEAVAARWSPVAIEHVAKATEREHPGTPIGDAREMIDSGEDLGDVCTSYIKSSN</sequence>
<dbReference type="Proteomes" id="UP000224336">
    <property type="component" value="Segment"/>
</dbReference>
<protein>
    <submittedName>
        <fullName evidence="1">Uncharacterized protein</fullName>
    </submittedName>
</protein>
<dbReference type="EMBL" id="KU521356">
    <property type="protein sequence ID" value="ANM44983.1"/>
    <property type="molecule type" value="Genomic_DNA"/>
</dbReference>
<evidence type="ECO:0000313" key="1">
    <source>
        <dbReference type="EMBL" id="ANM44983.1"/>
    </source>
</evidence>
<organism evidence="1 2">
    <name type="scientific">Pseudomonas phage KTN4</name>
    <dbReference type="NCBI Taxonomy" id="1862701"/>
    <lineage>
        <taxon>Viruses</taxon>
        <taxon>Duplodnaviria</taxon>
        <taxon>Heunggongvirae</taxon>
        <taxon>Uroviricota</taxon>
        <taxon>Caudoviricetes</taxon>
        <taxon>Chimalliviridae</taxon>
        <taxon>Phikzvirus</taxon>
        <taxon>Phikzvirus phiKZ</taxon>
    </lineage>
</organism>